<accession>A0A1Y2BDU0</accession>
<reference evidence="5 6" key="1">
    <citation type="submission" date="2016-07" db="EMBL/GenBank/DDBJ databases">
        <title>Pervasive Adenine N6-methylation of Active Genes in Fungi.</title>
        <authorList>
            <consortium name="DOE Joint Genome Institute"/>
            <person name="Mondo S.J."/>
            <person name="Dannebaum R.O."/>
            <person name="Kuo R.C."/>
            <person name="Labutti K."/>
            <person name="Haridas S."/>
            <person name="Kuo A."/>
            <person name="Salamov A."/>
            <person name="Ahrendt S.R."/>
            <person name="Lipzen A."/>
            <person name="Sullivan W."/>
            <person name="Andreopoulos W.B."/>
            <person name="Clum A."/>
            <person name="Lindquist E."/>
            <person name="Daum C."/>
            <person name="Ramamoorthy G.K."/>
            <person name="Gryganskyi A."/>
            <person name="Culley D."/>
            <person name="Magnuson J.K."/>
            <person name="James T.Y."/>
            <person name="O'Malley M.A."/>
            <person name="Stajich J.E."/>
            <person name="Spatafora J.W."/>
            <person name="Visel A."/>
            <person name="Grigoriev I.V."/>
        </authorList>
    </citation>
    <scope>NUCLEOTIDE SEQUENCE [LARGE SCALE GENOMIC DNA]</scope>
    <source>
        <strain evidence="5 6">JEL800</strain>
    </source>
</reference>
<feature type="compositionally biased region" description="Basic and acidic residues" evidence="3">
    <location>
        <begin position="190"/>
        <end position="201"/>
    </location>
</feature>
<dbReference type="AlphaFoldDB" id="A0A1Y2BDU0"/>
<dbReference type="EMBL" id="MCGO01000069">
    <property type="protein sequence ID" value="ORY32991.1"/>
    <property type="molecule type" value="Genomic_DNA"/>
</dbReference>
<dbReference type="STRING" id="329046.A0A1Y2BDU0"/>
<dbReference type="OrthoDB" id="3180714at2759"/>
<dbReference type="GO" id="GO:0052717">
    <property type="term" value="F:tRNA-specific adenosine-34 deaminase activity"/>
    <property type="evidence" value="ECO:0007669"/>
    <property type="project" value="TreeGrafter"/>
</dbReference>
<feature type="domain" description="CMP/dCMP-type deaminase" evidence="4">
    <location>
        <begin position="128"/>
        <end position="295"/>
    </location>
</feature>
<gene>
    <name evidence="5" type="ORF">BCR33DRAFT_523711</name>
</gene>
<evidence type="ECO:0000256" key="2">
    <source>
        <dbReference type="ARBA" id="ARBA00038160"/>
    </source>
</evidence>
<keyword evidence="1" id="KW-0819">tRNA processing</keyword>
<dbReference type="SUPFAM" id="SSF53927">
    <property type="entry name" value="Cytidine deaminase-like"/>
    <property type="match status" value="1"/>
</dbReference>
<evidence type="ECO:0000313" key="5">
    <source>
        <dbReference type="EMBL" id="ORY32991.1"/>
    </source>
</evidence>
<dbReference type="InterPro" id="IPR016193">
    <property type="entry name" value="Cytidine_deaminase-like"/>
</dbReference>
<proteinExistence type="inferred from homology"/>
<dbReference type="PANTHER" id="PTHR11079">
    <property type="entry name" value="CYTOSINE DEAMINASE FAMILY MEMBER"/>
    <property type="match status" value="1"/>
</dbReference>
<dbReference type="CDD" id="cd01285">
    <property type="entry name" value="nucleoside_deaminase"/>
    <property type="match status" value="1"/>
</dbReference>
<sequence length="300" mass="33520">MGKCNNSEEVDVFVAQIDPKEASASLKMLGSLFPLPESLGHLKRIRKDAQQTSLLITQTSDQITQDSILSILENNNFKLKDNTLSIAKVSKYPPVTREQLNEWKACWPMSFHEPRKEAPIEFTDSDLTEIEGFLDLVNTTANDAPGSKGQLSIAAAIIDPKTSQVISVCRDNRHRHPLQHAVMQAIAAVAEKERERRESKSDPVTTRKRKSLDSDESVIGNAPYLGDSEDEGGDGYLCTGLDAYLSREPCAMCSMALLHSRIRRVFYEEPRKDGGLGSAYKIHVHPNLNHKFAAFRIERK</sequence>
<evidence type="ECO:0000256" key="1">
    <source>
        <dbReference type="ARBA" id="ARBA00022694"/>
    </source>
</evidence>
<comment type="similarity">
    <text evidence="2">Belongs to the cytidine and deoxycytidylate deaminase family. ADAT3 subfamily.</text>
</comment>
<dbReference type="PANTHER" id="PTHR11079:SF156">
    <property type="entry name" value="INACTIVE TRNA-SPECIFIC ADENOSINE DEAMINASE-LIKE PROTEIN 3-RELATED"/>
    <property type="match status" value="1"/>
</dbReference>
<dbReference type="PROSITE" id="PS51747">
    <property type="entry name" value="CYT_DCMP_DEAMINASES_2"/>
    <property type="match status" value="1"/>
</dbReference>
<dbReference type="InterPro" id="IPR002125">
    <property type="entry name" value="CMP_dCMP_dom"/>
</dbReference>
<protein>
    <submittedName>
        <fullName evidence="5">Cytidine deaminase-like protein</fullName>
    </submittedName>
</protein>
<dbReference type="Proteomes" id="UP000193642">
    <property type="component" value="Unassembled WGS sequence"/>
</dbReference>
<dbReference type="Gene3D" id="3.40.140.10">
    <property type="entry name" value="Cytidine Deaminase, domain 2"/>
    <property type="match status" value="1"/>
</dbReference>
<dbReference type="GO" id="GO:0005737">
    <property type="term" value="C:cytoplasm"/>
    <property type="evidence" value="ECO:0007669"/>
    <property type="project" value="TreeGrafter"/>
</dbReference>
<organism evidence="5 6">
    <name type="scientific">Rhizoclosmatium globosum</name>
    <dbReference type="NCBI Taxonomy" id="329046"/>
    <lineage>
        <taxon>Eukaryota</taxon>
        <taxon>Fungi</taxon>
        <taxon>Fungi incertae sedis</taxon>
        <taxon>Chytridiomycota</taxon>
        <taxon>Chytridiomycota incertae sedis</taxon>
        <taxon>Chytridiomycetes</taxon>
        <taxon>Chytridiales</taxon>
        <taxon>Chytriomycetaceae</taxon>
        <taxon>Rhizoclosmatium</taxon>
    </lineage>
</organism>
<dbReference type="Pfam" id="PF00383">
    <property type="entry name" value="dCMP_cyt_deam_1"/>
    <property type="match status" value="1"/>
</dbReference>
<evidence type="ECO:0000259" key="4">
    <source>
        <dbReference type="PROSITE" id="PS51747"/>
    </source>
</evidence>
<name>A0A1Y2BDU0_9FUNG</name>
<dbReference type="GO" id="GO:0008033">
    <property type="term" value="P:tRNA processing"/>
    <property type="evidence" value="ECO:0007669"/>
    <property type="project" value="UniProtKB-KW"/>
</dbReference>
<feature type="region of interest" description="Disordered" evidence="3">
    <location>
        <begin position="190"/>
        <end position="227"/>
    </location>
</feature>
<dbReference type="GO" id="GO:0005634">
    <property type="term" value="C:nucleus"/>
    <property type="evidence" value="ECO:0007669"/>
    <property type="project" value="TreeGrafter"/>
</dbReference>
<comment type="caution">
    <text evidence="5">The sequence shown here is derived from an EMBL/GenBank/DDBJ whole genome shotgun (WGS) entry which is preliminary data.</text>
</comment>
<keyword evidence="6" id="KW-1185">Reference proteome</keyword>
<evidence type="ECO:0000256" key="3">
    <source>
        <dbReference type="SAM" id="MobiDB-lite"/>
    </source>
</evidence>
<evidence type="ECO:0000313" key="6">
    <source>
        <dbReference type="Proteomes" id="UP000193642"/>
    </source>
</evidence>